<evidence type="ECO:0000313" key="2">
    <source>
        <dbReference type="Proteomes" id="UP000467201"/>
    </source>
</evidence>
<dbReference type="Proteomes" id="UP000467201">
    <property type="component" value="Chromosome"/>
</dbReference>
<protein>
    <submittedName>
        <fullName evidence="1">Uncharacterized protein</fullName>
    </submittedName>
</protein>
<proteinExistence type="predicted"/>
<accession>A0A7I7VXI4</accession>
<name>A0A7I7VXI4_9MYCO</name>
<dbReference type="AlphaFoldDB" id="A0A7I7VXI4"/>
<dbReference type="EMBL" id="AP022605">
    <property type="protein sequence ID" value="BBZ09352.1"/>
    <property type="molecule type" value="Genomic_DNA"/>
</dbReference>
<evidence type="ECO:0000313" key="1">
    <source>
        <dbReference type="EMBL" id="BBZ09352.1"/>
    </source>
</evidence>
<gene>
    <name evidence="1" type="ORF">MDOR_35210</name>
</gene>
<dbReference type="KEGG" id="mdr:MDOR_35210"/>
<sequence length="58" mass="6461">MVLGLEEFIGGTRLVELDVIEHFETKLRCRLRIGALPQFDKRPHALMDIPKGLAGGAM</sequence>
<organism evidence="1 2">
    <name type="scientific">Mycolicibacterium doricum</name>
    <dbReference type="NCBI Taxonomy" id="126673"/>
    <lineage>
        <taxon>Bacteria</taxon>
        <taxon>Bacillati</taxon>
        <taxon>Actinomycetota</taxon>
        <taxon>Actinomycetes</taxon>
        <taxon>Mycobacteriales</taxon>
        <taxon>Mycobacteriaceae</taxon>
        <taxon>Mycolicibacterium</taxon>
    </lineage>
</organism>
<reference evidence="1 2" key="1">
    <citation type="journal article" date="2019" name="Emerg. Microbes Infect.">
        <title>Comprehensive subspecies identification of 175 nontuberculous mycobacteria species based on 7547 genomic profiles.</title>
        <authorList>
            <person name="Matsumoto Y."/>
            <person name="Kinjo T."/>
            <person name="Motooka D."/>
            <person name="Nabeya D."/>
            <person name="Jung N."/>
            <person name="Uechi K."/>
            <person name="Horii T."/>
            <person name="Iida T."/>
            <person name="Fujita J."/>
            <person name="Nakamura S."/>
        </authorList>
    </citation>
    <scope>NUCLEOTIDE SEQUENCE [LARGE SCALE GENOMIC DNA]</scope>
    <source>
        <strain evidence="1 2">JCM 12405</strain>
    </source>
</reference>